<dbReference type="GO" id="GO:0016020">
    <property type="term" value="C:membrane"/>
    <property type="evidence" value="ECO:0007669"/>
    <property type="project" value="InterPro"/>
</dbReference>
<dbReference type="InterPro" id="IPR050173">
    <property type="entry name" value="ABC_transporter_C-like"/>
</dbReference>
<dbReference type="GO" id="GO:0140359">
    <property type="term" value="F:ABC-type transporter activity"/>
    <property type="evidence" value="ECO:0007669"/>
    <property type="project" value="InterPro"/>
</dbReference>
<dbReference type="CDD" id="cd18603">
    <property type="entry name" value="ABC_6TM_MRP1_2_3_6_D2_like"/>
    <property type="match status" value="1"/>
</dbReference>
<evidence type="ECO:0000256" key="9">
    <source>
        <dbReference type="ARBA" id="ARBA00023136"/>
    </source>
</evidence>
<dbReference type="Gene3D" id="1.20.1560.10">
    <property type="entry name" value="ABC transporter type 1, transmembrane domain"/>
    <property type="match status" value="2"/>
</dbReference>
<keyword evidence="14" id="KW-1185">Reference proteome</keyword>
<feature type="domain" description="ABC transmembrane type-1" evidence="13">
    <location>
        <begin position="887"/>
        <end position="1155"/>
    </location>
</feature>
<organism evidence="14 15">
    <name type="scientific">Mesorhabditis belari</name>
    <dbReference type="NCBI Taxonomy" id="2138241"/>
    <lineage>
        <taxon>Eukaryota</taxon>
        <taxon>Metazoa</taxon>
        <taxon>Ecdysozoa</taxon>
        <taxon>Nematoda</taxon>
        <taxon>Chromadorea</taxon>
        <taxon>Rhabditida</taxon>
        <taxon>Rhabditina</taxon>
        <taxon>Rhabditomorpha</taxon>
        <taxon>Rhabditoidea</taxon>
        <taxon>Rhabditidae</taxon>
        <taxon>Mesorhabditinae</taxon>
        <taxon>Mesorhabditis</taxon>
    </lineage>
</organism>
<keyword evidence="7" id="KW-0067">ATP-binding</keyword>
<evidence type="ECO:0000256" key="10">
    <source>
        <dbReference type="SAM" id="MobiDB-lite"/>
    </source>
</evidence>
<feature type="transmembrane region" description="Helical" evidence="11">
    <location>
        <begin position="23"/>
        <end position="42"/>
    </location>
</feature>
<feature type="compositionally biased region" description="Acidic residues" evidence="10">
    <location>
        <begin position="808"/>
        <end position="822"/>
    </location>
</feature>
<keyword evidence="4 11" id="KW-0812">Transmembrane</keyword>
<dbReference type="Pfam" id="PF00664">
    <property type="entry name" value="ABC_membrane"/>
    <property type="match status" value="2"/>
</dbReference>
<keyword evidence="9 11" id="KW-0472">Membrane</keyword>
<evidence type="ECO:0000256" key="11">
    <source>
        <dbReference type="SAM" id="Phobius"/>
    </source>
</evidence>
<evidence type="ECO:0000256" key="6">
    <source>
        <dbReference type="ARBA" id="ARBA00022741"/>
    </source>
</evidence>
<dbReference type="PANTHER" id="PTHR24223">
    <property type="entry name" value="ATP-BINDING CASSETTE SUB-FAMILY C"/>
    <property type="match status" value="1"/>
</dbReference>
<comment type="subcellular location">
    <subcellularLocation>
        <location evidence="1">Endomembrane system</location>
        <topology evidence="1">Multi-pass membrane protein</topology>
    </subcellularLocation>
</comment>
<evidence type="ECO:0000256" key="4">
    <source>
        <dbReference type="ARBA" id="ARBA00022692"/>
    </source>
</evidence>
<evidence type="ECO:0000256" key="7">
    <source>
        <dbReference type="ARBA" id="ARBA00022840"/>
    </source>
</evidence>
<proteinExistence type="inferred from homology"/>
<feature type="transmembrane region" description="Helical" evidence="11">
    <location>
        <begin position="88"/>
        <end position="108"/>
    </location>
</feature>
<dbReference type="FunFam" id="3.40.50.300:FF:000074">
    <property type="entry name" value="Multidrug resistance-associated protein 5 isoform 1"/>
    <property type="match status" value="1"/>
</dbReference>
<feature type="domain" description="ABC transmembrane type-1" evidence="13">
    <location>
        <begin position="269"/>
        <end position="544"/>
    </location>
</feature>
<evidence type="ECO:0000256" key="5">
    <source>
        <dbReference type="ARBA" id="ARBA00022737"/>
    </source>
</evidence>
<dbReference type="PROSITE" id="PS50929">
    <property type="entry name" value="ABC_TM1F"/>
    <property type="match status" value="2"/>
</dbReference>
<dbReference type="FunFam" id="1.20.1560.10:FF:000081">
    <property type="entry name" value="Protein CBG24505"/>
    <property type="match status" value="1"/>
</dbReference>
<keyword evidence="5" id="KW-0677">Repeat</keyword>
<feature type="domain" description="ABC transporter" evidence="12">
    <location>
        <begin position="1191"/>
        <end position="1425"/>
    </location>
</feature>
<dbReference type="CDD" id="cd03250">
    <property type="entry name" value="ABCC_MRP_domain1"/>
    <property type="match status" value="1"/>
</dbReference>
<reference evidence="15" key="1">
    <citation type="submission" date="2024-02" db="UniProtKB">
        <authorList>
            <consortium name="WormBaseParasite"/>
        </authorList>
    </citation>
    <scope>IDENTIFICATION</scope>
</reference>
<dbReference type="InterPro" id="IPR003439">
    <property type="entry name" value="ABC_transporter-like_ATP-bd"/>
</dbReference>
<dbReference type="InterPro" id="IPR017871">
    <property type="entry name" value="ABC_transporter-like_CS"/>
</dbReference>
<dbReference type="InterPro" id="IPR027417">
    <property type="entry name" value="P-loop_NTPase"/>
</dbReference>
<keyword evidence="6" id="KW-0547">Nucleotide-binding</keyword>
<dbReference type="Gene3D" id="3.40.50.300">
    <property type="entry name" value="P-loop containing nucleotide triphosphate hydrolases"/>
    <property type="match status" value="2"/>
</dbReference>
<dbReference type="SMART" id="SM00382">
    <property type="entry name" value="AAA"/>
    <property type="match status" value="2"/>
</dbReference>
<dbReference type="InterPro" id="IPR036640">
    <property type="entry name" value="ABC1_TM_sf"/>
</dbReference>
<feature type="transmembrane region" description="Helical" evidence="11">
    <location>
        <begin position="884"/>
        <end position="906"/>
    </location>
</feature>
<name>A0AAF3EDM9_9BILA</name>
<comment type="similarity">
    <text evidence="2">Belongs to the ABC transporter superfamily. ABCC family. Conjugate transporter (TC 3.A.1.208) subfamily.</text>
</comment>
<dbReference type="InterPro" id="IPR011527">
    <property type="entry name" value="ABC1_TM_dom"/>
</dbReference>
<evidence type="ECO:0000256" key="3">
    <source>
        <dbReference type="ARBA" id="ARBA00022448"/>
    </source>
</evidence>
<accession>A0AAF3EDM9</accession>
<dbReference type="WBParaSite" id="MBELARI_LOCUS12081">
    <property type="protein sequence ID" value="MBELARI_LOCUS12081"/>
    <property type="gene ID" value="MBELARI_LOCUS12081"/>
</dbReference>
<dbReference type="InterPro" id="IPR003593">
    <property type="entry name" value="AAA+_ATPase"/>
</dbReference>
<feature type="domain" description="ABC transporter" evidence="12">
    <location>
        <begin position="575"/>
        <end position="800"/>
    </location>
</feature>
<feature type="transmembrane region" description="Helical" evidence="11">
    <location>
        <begin position="926"/>
        <end position="949"/>
    </location>
</feature>
<feature type="transmembrane region" description="Helical" evidence="11">
    <location>
        <begin position="387"/>
        <end position="415"/>
    </location>
</feature>
<sequence>MDPVLLEDCFGRYSSDSTCPSRGVFSFAPLVILWITLPFQCYQLSTRQRKKRIRTGWLHNARLLGFLVLFVSEAFVLFWSTIQQISVIRLALAGFNVASYTLSLNLYLQFHQRGFVYNLSLCLTFGLLSTTQIIDFIVLLFERPLYEQNFPIQALAVMAETALLTASDRSNKHKDDLKTSPEEHAGFLSKLFMQWVTPLVSTGSRKALETDDLYPLHSETKCERLMPKWEENWHRRQYECAQIGKEPSIAWALFSMYRTKWLCMMSLRAIADFLNFMNPILLKYLLDFIADPSAPFSLGIGIALCMFMMAEIRSLLMNKFIYSVTVYAVKLQNMLINCVFRKTLRLSPMARSSRTVGEIVNFMAIDVEKLIQVLPFIHNIWSTLLQITIAMVFLCFVLGPPAIGGICIMLMFFPINYYSSRYQKRCQIAQMKVKDTRVKMCNEVLSGIKLIKLYAWEEAFEEKINKMREDEVYQLRKAALVGRAVDAANAAAPFLVAVVSFGTYVLWSEENILTPQKAFVSLAIFNQIRQPMRIMAQFINNLVQASVSEKRLKRFLNADEICKQKWESADPEYSIQMKDVTMNWRGPTYPIDLSSISFDVQMATLTTIVGTVGSGKSSLLAAILGEMNLLDGTVRLTGRIGYVPQQPWLQNVSMRENIIYGRKFDKFLYKKIVDACELQPDFSIFPQGDLTEVGENGVTLSGGQKARLGLARALYQEADVYLLDDVLSAVDAHVGAHVFEKVISNRGLLAGKTRILVTHGLQYTQEADNIVVMKDGRIIEQGAFNELRVQNGQFNELLQEYNKAQKELEDEEKTESETDPEDGNPAMLSAKRRTRLSSSMSEKSSKRIAFVEPKMNKPEKVATGRVHISVYGSFMKAATLKFSISFFAFLLLHYCFLASRSVWLSQWSDSAASAPKNASQTVFNRLSVYTLLGVLEVIAIILALTFLVLSMQAASLRLHRPLLNSILRSPMQFFDTTPIGRILTRLSRDLEVVDSQLPQNLRQFVQCSMQVLMILCMISYSTPLFVLTIIPLFFIYFLILRYFIPNRSPIEAIRNIVGATSIRAYGKVEDTCNSFGYFVDNFIQCRHLTLATNRWLGIRLELLGNTTVLMAALMAVLSTRFTEITPGLVGLSVSFALSITEQLNLAVRMLSDLETNIVSVERIKEYTGMDEEMEWYSDCPPDVEWPSKGRITWGDYSTKYRENLPLVVKNLSATIAPGEKVAVVGRTGSGKSSLTLGLFRLVEPTDGRITIDNIDIYNIGLHDLRAKLTIIPQEPVLFSGPLRFNLDPFGKYSDADLWSALESCQLKEFVERQTETLDYLIAEGGKNMSVGQRQLVCLGRAILRKGKIVILDEATAAVDVATDALVQKVIREKFADSTVIAIAHRLNTVAGYDRIMVLEKGELAEFDTPQRLLADKSSRYSRMIEKSKHH</sequence>
<feature type="region of interest" description="Disordered" evidence="10">
    <location>
        <begin position="805"/>
        <end position="836"/>
    </location>
</feature>
<dbReference type="Pfam" id="PF00005">
    <property type="entry name" value="ABC_tran"/>
    <property type="match status" value="2"/>
</dbReference>
<feature type="transmembrane region" description="Helical" evidence="11">
    <location>
        <begin position="115"/>
        <end position="138"/>
    </location>
</feature>
<dbReference type="CDD" id="cd18595">
    <property type="entry name" value="ABC_6TM_MRP1_2_3_6_D1_like"/>
    <property type="match status" value="1"/>
</dbReference>
<protein>
    <submittedName>
        <fullName evidence="15">Uncharacterized protein</fullName>
    </submittedName>
</protein>
<evidence type="ECO:0000313" key="14">
    <source>
        <dbReference type="Proteomes" id="UP000887575"/>
    </source>
</evidence>
<dbReference type="SUPFAM" id="SSF90123">
    <property type="entry name" value="ABC transporter transmembrane region"/>
    <property type="match status" value="2"/>
</dbReference>
<dbReference type="PROSITE" id="PS50893">
    <property type="entry name" value="ABC_TRANSPORTER_2"/>
    <property type="match status" value="2"/>
</dbReference>
<dbReference type="Proteomes" id="UP000887575">
    <property type="component" value="Unassembled WGS sequence"/>
</dbReference>
<feature type="transmembrane region" description="Helical" evidence="11">
    <location>
        <begin position="294"/>
        <end position="312"/>
    </location>
</feature>
<feature type="transmembrane region" description="Helical" evidence="11">
    <location>
        <begin position="1011"/>
        <end position="1044"/>
    </location>
</feature>
<dbReference type="CDD" id="cd03244">
    <property type="entry name" value="ABCC_MRP_domain2"/>
    <property type="match status" value="1"/>
</dbReference>
<dbReference type="FunFam" id="1.20.1560.10:FF:000010">
    <property type="entry name" value="Multidrug resistance-associated ABC transporter"/>
    <property type="match status" value="1"/>
</dbReference>
<keyword evidence="3" id="KW-0813">Transport</keyword>
<dbReference type="FunFam" id="3.40.50.300:FF:000997">
    <property type="entry name" value="Multidrug resistance-associated protein 1"/>
    <property type="match status" value="1"/>
</dbReference>
<evidence type="ECO:0000256" key="2">
    <source>
        <dbReference type="ARBA" id="ARBA00009726"/>
    </source>
</evidence>
<dbReference type="PANTHER" id="PTHR24223:SF415">
    <property type="entry name" value="FI20190P1"/>
    <property type="match status" value="1"/>
</dbReference>
<evidence type="ECO:0000313" key="15">
    <source>
        <dbReference type="WBParaSite" id="MBELARI_LOCUS12081"/>
    </source>
</evidence>
<evidence type="ECO:0000256" key="8">
    <source>
        <dbReference type="ARBA" id="ARBA00022989"/>
    </source>
</evidence>
<keyword evidence="8 11" id="KW-1133">Transmembrane helix</keyword>
<dbReference type="GO" id="GO:0012505">
    <property type="term" value="C:endomembrane system"/>
    <property type="evidence" value="ECO:0007669"/>
    <property type="project" value="UniProtKB-SubCell"/>
</dbReference>
<dbReference type="GO" id="GO:0016887">
    <property type="term" value="F:ATP hydrolysis activity"/>
    <property type="evidence" value="ECO:0007669"/>
    <property type="project" value="InterPro"/>
</dbReference>
<dbReference type="PROSITE" id="PS00211">
    <property type="entry name" value="ABC_TRANSPORTER_1"/>
    <property type="match status" value="2"/>
</dbReference>
<evidence type="ECO:0000256" key="1">
    <source>
        <dbReference type="ARBA" id="ARBA00004127"/>
    </source>
</evidence>
<dbReference type="GO" id="GO:0005524">
    <property type="term" value="F:ATP binding"/>
    <property type="evidence" value="ECO:0007669"/>
    <property type="project" value="UniProtKB-KW"/>
</dbReference>
<evidence type="ECO:0000259" key="12">
    <source>
        <dbReference type="PROSITE" id="PS50893"/>
    </source>
</evidence>
<evidence type="ECO:0000259" key="13">
    <source>
        <dbReference type="PROSITE" id="PS50929"/>
    </source>
</evidence>
<dbReference type="SUPFAM" id="SSF52540">
    <property type="entry name" value="P-loop containing nucleoside triphosphate hydrolases"/>
    <property type="match status" value="2"/>
</dbReference>
<feature type="transmembrane region" description="Helical" evidence="11">
    <location>
        <begin position="63"/>
        <end position="82"/>
    </location>
</feature>